<proteinExistence type="predicted"/>
<dbReference type="Pfam" id="PF06048">
    <property type="entry name" value="DUF927"/>
    <property type="match status" value="1"/>
</dbReference>
<protein>
    <recommendedName>
        <fullName evidence="2">DUF927 domain-containing protein</fullName>
    </recommendedName>
</protein>
<dbReference type="InterPro" id="IPR027417">
    <property type="entry name" value="P-loop_NTPase"/>
</dbReference>
<sequence>MARRVIPIPIRKNLGEPGEPGEPPELARAAMVPPPKTVGEPGEPLDIGGGTIDPLTDPTGAAGQFPAMDKRPCYAVYDDWCGPAGKRPPGVYHHGVRLSDDPPSPVDTWVCSPIHIEAVTCTERHPAFGRLLRYRDTYGRWRTWAMPMELLRGSCEELRGELLSAGITIDYRARGKLAEYLLWRTPTRRVLAATRTGWTDDGRAFVLPEAVIGDADVHYMSEAIHHDGAASAGGDSDAWRADVAARCVGNPVLALAVCVALAGPLLARVHRDSGGVHFVGDSSTGKTTALHVAASVWGGDTFRRTWRATANGLEGAAAALSDTCLCLDEIGEADPRDVGAIVYSLGNGTGKSRATRIGSARHVHRWRLTVLSTGERTLAAHMAEGGRTPKAGQMVRLLDIPAARTHGVFDRLHGAKDGRALADTLKTACGRHYGHAGPAFVAAMIRDGRDYGAELAEIEALPQFRADDPQAARAASRFAVFALAGELASEWGILPWPAGEAITAAAELFAAWRAARGTGATEDRQILRAVADFLARHGDSRFSAKGNTDAIVRDRAGWWTDTPDGRVYLFTAAGLREAIQGHDFARALAALESAGWIVAQGAPEAGHAARRARKTDIGGGRKLSLYWILPTDMEGDQ</sequence>
<dbReference type="SUPFAM" id="SSF52540">
    <property type="entry name" value="P-loop containing nucleoside triphosphate hydrolases"/>
    <property type="match status" value="1"/>
</dbReference>
<accession>A0ABP1CCF3</accession>
<dbReference type="RefSeq" id="WP_348758395.1">
    <property type="nucleotide sequence ID" value="NZ_OZ026884.1"/>
</dbReference>
<gene>
    <name evidence="3" type="ORF">MECH1_V1_3149</name>
</gene>
<evidence type="ECO:0000256" key="1">
    <source>
        <dbReference type="SAM" id="MobiDB-lite"/>
    </source>
</evidence>
<dbReference type="EMBL" id="OZ026884">
    <property type="protein sequence ID" value="CAL1241925.1"/>
    <property type="molecule type" value="Genomic_DNA"/>
</dbReference>
<reference evidence="3 4" key="1">
    <citation type="submission" date="2024-04" db="EMBL/GenBank/DDBJ databases">
        <authorList>
            <person name="Cremers G."/>
        </authorList>
    </citation>
    <scope>NUCLEOTIDE SEQUENCE [LARGE SCALE GENOMIC DNA]</scope>
    <source>
        <strain evidence="3">MeCH1-AG</strain>
    </source>
</reference>
<evidence type="ECO:0000259" key="2">
    <source>
        <dbReference type="Pfam" id="PF06048"/>
    </source>
</evidence>
<evidence type="ECO:0000313" key="3">
    <source>
        <dbReference type="EMBL" id="CAL1241925.1"/>
    </source>
</evidence>
<dbReference type="InterPro" id="IPR009270">
    <property type="entry name" value="DUF927"/>
</dbReference>
<keyword evidence="4" id="KW-1185">Reference proteome</keyword>
<feature type="domain" description="DUF927" evidence="2">
    <location>
        <begin position="88"/>
        <end position="364"/>
    </location>
</feature>
<dbReference type="Proteomes" id="UP001497493">
    <property type="component" value="Chromosome"/>
</dbReference>
<name>A0ABP1CCF3_9GAMM</name>
<organism evidence="3 4">
    <name type="scientific">Candidatus Methylocalor cossyra</name>
    <dbReference type="NCBI Taxonomy" id="3108543"/>
    <lineage>
        <taxon>Bacteria</taxon>
        <taxon>Pseudomonadati</taxon>
        <taxon>Pseudomonadota</taxon>
        <taxon>Gammaproteobacteria</taxon>
        <taxon>Methylococcales</taxon>
        <taxon>Methylococcaceae</taxon>
        <taxon>Candidatus Methylocalor</taxon>
    </lineage>
</organism>
<feature type="region of interest" description="Disordered" evidence="1">
    <location>
        <begin position="1"/>
        <end position="38"/>
    </location>
</feature>
<evidence type="ECO:0000313" key="4">
    <source>
        <dbReference type="Proteomes" id="UP001497493"/>
    </source>
</evidence>